<reference evidence="1" key="1">
    <citation type="submission" date="2015-07" db="EMBL/GenBank/DDBJ databases">
        <title>MeaNS - Measles Nucleotide Surveillance Program.</title>
        <authorList>
            <person name="Tran T."/>
            <person name="Druce J."/>
        </authorList>
    </citation>
    <scope>NUCLEOTIDE SEQUENCE</scope>
    <source>
        <strain evidence="1">UCB-OBI-ISO-001</strain>
        <tissue evidence="1">Gonad</tissue>
    </source>
</reference>
<accession>A0A0L8GIG7</accession>
<evidence type="ECO:0000313" key="1">
    <source>
        <dbReference type="EMBL" id="KOF76335.1"/>
    </source>
</evidence>
<proteinExistence type="predicted"/>
<organism evidence="1">
    <name type="scientific">Octopus bimaculoides</name>
    <name type="common">California two-spotted octopus</name>
    <dbReference type="NCBI Taxonomy" id="37653"/>
    <lineage>
        <taxon>Eukaryota</taxon>
        <taxon>Metazoa</taxon>
        <taxon>Spiralia</taxon>
        <taxon>Lophotrochozoa</taxon>
        <taxon>Mollusca</taxon>
        <taxon>Cephalopoda</taxon>
        <taxon>Coleoidea</taxon>
        <taxon>Octopodiformes</taxon>
        <taxon>Octopoda</taxon>
        <taxon>Incirrata</taxon>
        <taxon>Octopodidae</taxon>
        <taxon>Octopus</taxon>
    </lineage>
</organism>
<protein>
    <submittedName>
        <fullName evidence="1">Uncharacterized protein</fullName>
    </submittedName>
</protein>
<gene>
    <name evidence="1" type="ORF">OCBIM_22033508mg</name>
</gene>
<sequence length="54" mass="5937">MKLDYEQRFGGCLDTKSFSFSLACNRSCQGGGWNIILSVCVVCCESDHSLINSI</sequence>
<dbReference type="AlphaFoldDB" id="A0A0L8GIG7"/>
<dbReference type="EMBL" id="KQ421821">
    <property type="protein sequence ID" value="KOF76335.1"/>
    <property type="molecule type" value="Genomic_DNA"/>
</dbReference>
<name>A0A0L8GIG7_OCTBM</name>